<organism evidence="1 2">
    <name type="scientific">Succinivibrio dextrinosolvens</name>
    <dbReference type="NCBI Taxonomy" id="83771"/>
    <lineage>
        <taxon>Bacteria</taxon>
        <taxon>Pseudomonadati</taxon>
        <taxon>Pseudomonadota</taxon>
        <taxon>Gammaproteobacteria</taxon>
        <taxon>Aeromonadales</taxon>
        <taxon>Succinivibrionaceae</taxon>
        <taxon>Succinivibrio</taxon>
    </lineage>
</organism>
<keyword evidence="2" id="KW-1185">Reference proteome</keyword>
<name>A0A662ZDA3_9GAMM</name>
<proteinExistence type="predicted"/>
<dbReference type="AlphaFoldDB" id="A0A662ZDA3"/>
<evidence type="ECO:0000313" key="2">
    <source>
        <dbReference type="Proteomes" id="UP000243374"/>
    </source>
</evidence>
<dbReference type="Proteomes" id="UP000243374">
    <property type="component" value="Unassembled WGS sequence"/>
</dbReference>
<dbReference type="EMBL" id="FOSF01000109">
    <property type="protein sequence ID" value="SFK55300.1"/>
    <property type="molecule type" value="Genomic_DNA"/>
</dbReference>
<accession>A0A662ZDA3</accession>
<protein>
    <submittedName>
        <fullName evidence="1">Uncharacterized protein</fullName>
    </submittedName>
</protein>
<gene>
    <name evidence="1" type="ORF">SAMN04487865_11096</name>
</gene>
<reference evidence="1 2" key="1">
    <citation type="submission" date="2016-10" db="EMBL/GenBank/DDBJ databases">
        <authorList>
            <person name="Varghese N."/>
            <person name="Submissions S."/>
        </authorList>
    </citation>
    <scope>NUCLEOTIDE SEQUENCE [LARGE SCALE GENOMIC DNA]</scope>
    <source>
        <strain evidence="1 2">22B</strain>
    </source>
</reference>
<evidence type="ECO:0000313" key="1">
    <source>
        <dbReference type="EMBL" id="SFK55300.1"/>
    </source>
</evidence>
<sequence>MGTRNTIPANSYVYCSFESLKVFDRLERLAAANDKVALVKLGEGAHLLRQVILDSNHLILRAWNDKVPDMIFPVSKGSIGVYGSRDYVSVANGELIYAEGVEIYGIAYEYAKKIDVAN</sequence>